<dbReference type="GO" id="GO:0016491">
    <property type="term" value="F:oxidoreductase activity"/>
    <property type="evidence" value="ECO:0007669"/>
    <property type="project" value="UniProtKB-KW"/>
</dbReference>
<sequence length="452" mass="50954">MAEGHIAVVGGGISGLGAAWLLSRRYRVTLFERNSYVGGHTHTVEAMLPEGSTPVDTGFIVYNEPNYPALTALFRHLDVPTQESDMSFAVSVVDEDVEWAGDSVGTLFAQRRNLVSPRFLRMVADIVRFNAHARRYLRQGIPDTLTLGDYLQQRRMGRGFVDHYLLPMAAAIWSCSQASLRDFPLERFLRFFDQHGLIRLSNRPQWRTVTGGGREYVQRMLPALEASHTDTPVRRVHRDHEGVTLYGDQGLLGRFDQVVLAGHADETLAMLDRPTDGEADLLGRFRYQTNEAILHTDPALMPRRRAIWASWNHLSRQGENQQRPVSVSYWMNRLQRLSTTRDLFVTLNPIVPAREERVLRRMYYTHPVFDQGTRGAQALLPSLQGRERTWFCGSYFGYGFHEDGLQSALQVARGLGVPAPWEPARQAAPASAPVPAPQPDFTPAPAGETRHD</sequence>
<comment type="cofactor">
    <cofactor evidence="1">
        <name>FAD</name>
        <dbReference type="ChEBI" id="CHEBI:57692"/>
    </cofactor>
</comment>
<dbReference type="InterPro" id="IPR036188">
    <property type="entry name" value="FAD/NAD-bd_sf"/>
</dbReference>
<dbReference type="InterPro" id="IPR050464">
    <property type="entry name" value="Zeta_carotene_desat/Oxidored"/>
</dbReference>
<feature type="compositionally biased region" description="Pro residues" evidence="4">
    <location>
        <begin position="432"/>
        <end position="442"/>
    </location>
</feature>
<evidence type="ECO:0000313" key="6">
    <source>
        <dbReference type="EMBL" id="RLK46294.1"/>
    </source>
</evidence>
<protein>
    <recommendedName>
        <fullName evidence="5">Amine oxidase domain-containing protein</fullName>
    </recommendedName>
</protein>
<feature type="region of interest" description="Disordered" evidence="4">
    <location>
        <begin position="422"/>
        <end position="452"/>
    </location>
</feature>
<dbReference type="OrthoDB" id="20837at2"/>
<dbReference type="PANTHER" id="PTHR42923">
    <property type="entry name" value="PROTOPORPHYRINOGEN OXIDASE"/>
    <property type="match status" value="1"/>
</dbReference>
<name>A0A498BQ81_9GAMM</name>
<dbReference type="Pfam" id="PF01593">
    <property type="entry name" value="Amino_oxidase"/>
    <property type="match status" value="1"/>
</dbReference>
<dbReference type="InterPro" id="IPR001613">
    <property type="entry name" value="Flavin_amine_oxidase"/>
</dbReference>
<evidence type="ECO:0000259" key="5">
    <source>
        <dbReference type="Pfam" id="PF01593"/>
    </source>
</evidence>
<feature type="binding site" evidence="3">
    <location>
        <position position="233"/>
    </location>
    <ligand>
        <name>FAD</name>
        <dbReference type="ChEBI" id="CHEBI:57692"/>
    </ligand>
</feature>
<gene>
    <name evidence="6" type="ORF">DFR31_2742</name>
</gene>
<proteinExistence type="predicted"/>
<organism evidence="6 7">
    <name type="scientific">Alkalispirillum mobile</name>
    <dbReference type="NCBI Taxonomy" id="85925"/>
    <lineage>
        <taxon>Bacteria</taxon>
        <taxon>Pseudomonadati</taxon>
        <taxon>Pseudomonadota</taxon>
        <taxon>Gammaproteobacteria</taxon>
        <taxon>Chromatiales</taxon>
        <taxon>Ectothiorhodospiraceae</taxon>
        <taxon>Alkalispirillum</taxon>
    </lineage>
</organism>
<dbReference type="Gene3D" id="3.30.70.1990">
    <property type="match status" value="1"/>
</dbReference>
<dbReference type="SUPFAM" id="SSF51905">
    <property type="entry name" value="FAD/NAD(P)-binding domain"/>
    <property type="match status" value="1"/>
</dbReference>
<keyword evidence="7" id="KW-1185">Reference proteome</keyword>
<dbReference type="EMBL" id="RCDA01000008">
    <property type="protein sequence ID" value="RLK46294.1"/>
    <property type="molecule type" value="Genomic_DNA"/>
</dbReference>
<evidence type="ECO:0000256" key="4">
    <source>
        <dbReference type="SAM" id="MobiDB-lite"/>
    </source>
</evidence>
<dbReference type="RefSeq" id="WP_121443239.1">
    <property type="nucleotide sequence ID" value="NZ_RCDA01000008.1"/>
</dbReference>
<accession>A0A498BQ81</accession>
<dbReference type="PRINTS" id="PR00757">
    <property type="entry name" value="AMINEOXDASEF"/>
</dbReference>
<dbReference type="AlphaFoldDB" id="A0A498BQ81"/>
<evidence type="ECO:0000256" key="3">
    <source>
        <dbReference type="PIRSR" id="PIRSR601613-1"/>
    </source>
</evidence>
<feature type="domain" description="Amine oxidase" evidence="5">
    <location>
        <begin position="13"/>
        <end position="304"/>
    </location>
</feature>
<evidence type="ECO:0000313" key="7">
    <source>
        <dbReference type="Proteomes" id="UP000275461"/>
    </source>
</evidence>
<dbReference type="FunFam" id="1.10.405.20:FF:000001">
    <property type="entry name" value="Amine oxidase"/>
    <property type="match status" value="1"/>
</dbReference>
<dbReference type="Gene3D" id="3.50.50.60">
    <property type="entry name" value="FAD/NAD(P)-binding domain"/>
    <property type="match status" value="1"/>
</dbReference>
<dbReference type="PANTHER" id="PTHR42923:SF17">
    <property type="entry name" value="AMINE OXIDASE DOMAIN-CONTAINING PROTEIN"/>
    <property type="match status" value="1"/>
</dbReference>
<dbReference type="Gene3D" id="1.10.405.20">
    <property type="match status" value="1"/>
</dbReference>
<dbReference type="InterPro" id="IPR002937">
    <property type="entry name" value="Amino_oxidase"/>
</dbReference>
<evidence type="ECO:0000256" key="2">
    <source>
        <dbReference type="ARBA" id="ARBA00023002"/>
    </source>
</evidence>
<dbReference type="Proteomes" id="UP000275461">
    <property type="component" value="Unassembled WGS sequence"/>
</dbReference>
<comment type="caution">
    <text evidence="6">The sequence shown here is derived from an EMBL/GenBank/DDBJ whole genome shotgun (WGS) entry which is preliminary data.</text>
</comment>
<reference evidence="6 7" key="1">
    <citation type="submission" date="2018-10" db="EMBL/GenBank/DDBJ databases">
        <title>Genomic Encyclopedia of Type Strains, Phase IV (KMG-IV): sequencing the most valuable type-strain genomes for metagenomic binning, comparative biology and taxonomic classification.</title>
        <authorList>
            <person name="Goeker M."/>
        </authorList>
    </citation>
    <scope>NUCLEOTIDE SEQUENCE [LARGE SCALE GENOMIC DNA]</scope>
    <source>
        <strain evidence="6 7">DSM 12769</strain>
    </source>
</reference>
<feature type="binding site" evidence="3">
    <location>
        <position position="14"/>
    </location>
    <ligand>
        <name>FAD</name>
        <dbReference type="ChEBI" id="CHEBI:57692"/>
    </ligand>
</feature>
<evidence type="ECO:0000256" key="1">
    <source>
        <dbReference type="ARBA" id="ARBA00001974"/>
    </source>
</evidence>
<keyword evidence="2" id="KW-0560">Oxidoreductase</keyword>